<evidence type="ECO:0000256" key="3">
    <source>
        <dbReference type="ARBA" id="ARBA00023163"/>
    </source>
</evidence>
<dbReference type="PROSITE" id="PS01124">
    <property type="entry name" value="HTH_ARAC_FAMILY_2"/>
    <property type="match status" value="1"/>
</dbReference>
<reference evidence="5 6" key="1">
    <citation type="submission" date="2018-08" db="EMBL/GenBank/DDBJ databases">
        <title>Genomic Encyclopedia of Archaeal and Bacterial Type Strains, Phase II (KMG-II): from individual species to whole genera.</title>
        <authorList>
            <person name="Goeker M."/>
        </authorList>
    </citation>
    <scope>NUCLEOTIDE SEQUENCE [LARGE SCALE GENOMIC DNA]</scope>
    <source>
        <strain evidence="5 6">DSM 15986</strain>
    </source>
</reference>
<feature type="domain" description="HTH araC/xylS-type" evidence="4">
    <location>
        <begin position="188"/>
        <end position="286"/>
    </location>
</feature>
<protein>
    <submittedName>
        <fullName evidence="5">AraC-like DNA-binding protein</fullName>
    </submittedName>
</protein>
<keyword evidence="2 5" id="KW-0238">DNA-binding</keyword>
<dbReference type="SMART" id="SM00342">
    <property type="entry name" value="HTH_ARAC"/>
    <property type="match status" value="1"/>
</dbReference>
<dbReference type="Gene3D" id="1.10.10.60">
    <property type="entry name" value="Homeodomain-like"/>
    <property type="match status" value="2"/>
</dbReference>
<comment type="caution">
    <text evidence="5">The sequence shown here is derived from an EMBL/GenBank/DDBJ whole genome shotgun (WGS) entry which is preliminary data.</text>
</comment>
<gene>
    <name evidence="5" type="ORF">C8N25_102312</name>
</gene>
<dbReference type="PRINTS" id="PR00032">
    <property type="entry name" value="HTHARAC"/>
</dbReference>
<dbReference type="SUPFAM" id="SSF46689">
    <property type="entry name" value="Homeodomain-like"/>
    <property type="match status" value="2"/>
</dbReference>
<dbReference type="SUPFAM" id="SSF51182">
    <property type="entry name" value="RmlC-like cupins"/>
    <property type="match status" value="1"/>
</dbReference>
<accession>A0A3E0E7D4</accession>
<evidence type="ECO:0000259" key="4">
    <source>
        <dbReference type="PROSITE" id="PS01124"/>
    </source>
</evidence>
<evidence type="ECO:0000313" key="5">
    <source>
        <dbReference type="EMBL" id="REG92906.1"/>
    </source>
</evidence>
<evidence type="ECO:0000256" key="1">
    <source>
        <dbReference type="ARBA" id="ARBA00023015"/>
    </source>
</evidence>
<keyword evidence="1" id="KW-0805">Transcription regulation</keyword>
<keyword evidence="6" id="KW-1185">Reference proteome</keyword>
<dbReference type="Gene3D" id="2.60.120.10">
    <property type="entry name" value="Jelly Rolls"/>
    <property type="match status" value="1"/>
</dbReference>
<dbReference type="OrthoDB" id="792101at2"/>
<dbReference type="PROSITE" id="PS00041">
    <property type="entry name" value="HTH_ARAC_FAMILY_1"/>
    <property type="match status" value="1"/>
</dbReference>
<organism evidence="5 6">
    <name type="scientific">Algoriphagus antarcticus</name>
    <dbReference type="NCBI Taxonomy" id="238540"/>
    <lineage>
        <taxon>Bacteria</taxon>
        <taxon>Pseudomonadati</taxon>
        <taxon>Bacteroidota</taxon>
        <taxon>Cytophagia</taxon>
        <taxon>Cytophagales</taxon>
        <taxon>Cyclobacteriaceae</taxon>
        <taxon>Algoriphagus</taxon>
    </lineage>
</organism>
<keyword evidence="3" id="KW-0804">Transcription</keyword>
<dbReference type="InterPro" id="IPR011051">
    <property type="entry name" value="RmlC_Cupin_sf"/>
</dbReference>
<dbReference type="InterPro" id="IPR014710">
    <property type="entry name" value="RmlC-like_jellyroll"/>
</dbReference>
<name>A0A3E0E7D4_9BACT</name>
<proteinExistence type="predicted"/>
<dbReference type="AlphaFoldDB" id="A0A3E0E7D4"/>
<dbReference type="PANTHER" id="PTHR43280:SF34">
    <property type="entry name" value="ARAC-FAMILY TRANSCRIPTIONAL REGULATOR"/>
    <property type="match status" value="1"/>
</dbReference>
<dbReference type="GO" id="GO:0043565">
    <property type="term" value="F:sequence-specific DNA binding"/>
    <property type="evidence" value="ECO:0007669"/>
    <property type="project" value="InterPro"/>
</dbReference>
<dbReference type="RefSeq" id="WP_086539709.1">
    <property type="nucleotide sequence ID" value="NZ_MSSW01000003.1"/>
</dbReference>
<dbReference type="InterPro" id="IPR018062">
    <property type="entry name" value="HTH_AraC-typ_CS"/>
</dbReference>
<dbReference type="Proteomes" id="UP000256405">
    <property type="component" value="Unassembled WGS sequence"/>
</dbReference>
<dbReference type="Pfam" id="PF12833">
    <property type="entry name" value="HTH_18"/>
    <property type="match status" value="1"/>
</dbReference>
<dbReference type="InterPro" id="IPR009057">
    <property type="entry name" value="Homeodomain-like_sf"/>
</dbReference>
<dbReference type="EMBL" id="QUNF01000002">
    <property type="protein sequence ID" value="REG92906.1"/>
    <property type="molecule type" value="Genomic_DNA"/>
</dbReference>
<dbReference type="PANTHER" id="PTHR43280">
    <property type="entry name" value="ARAC-FAMILY TRANSCRIPTIONAL REGULATOR"/>
    <property type="match status" value="1"/>
</dbReference>
<sequence>MLPLFLKKNTRSFEQSFYTGKVFVNHTYDIWHNHAELEFLHIINGSGTRFIGDSIEAFSSGDMVLVGSHLPHVWRSDKIYYEDIPELQIELTLTQFTRDFVGKEFFSLPEMNCIQELLDDANQGLQILGKTRELISTRLVRLNELEGGEKLMEFIQMLYLISKSKEYRKLSSIGFMDSYQSKGATRINKVHDFVMNNFMEEISLKEAADVANMNETAFCRYFKSSTLKTFTQFLNEVRIGYACKLLLSEDLNISGIGYECGFKNISYFNRVFKNTLGLTPQQYQRKHLVS</sequence>
<evidence type="ECO:0000256" key="2">
    <source>
        <dbReference type="ARBA" id="ARBA00023125"/>
    </source>
</evidence>
<evidence type="ECO:0000313" key="6">
    <source>
        <dbReference type="Proteomes" id="UP000256405"/>
    </source>
</evidence>
<dbReference type="InterPro" id="IPR018060">
    <property type="entry name" value="HTH_AraC"/>
</dbReference>
<dbReference type="GO" id="GO:0003700">
    <property type="term" value="F:DNA-binding transcription factor activity"/>
    <property type="evidence" value="ECO:0007669"/>
    <property type="project" value="InterPro"/>
</dbReference>
<dbReference type="InterPro" id="IPR020449">
    <property type="entry name" value="Tscrpt_reg_AraC-type_HTH"/>
</dbReference>